<feature type="transmembrane region" description="Helical" evidence="12">
    <location>
        <begin position="615"/>
        <end position="634"/>
    </location>
</feature>
<dbReference type="GO" id="GO:0016020">
    <property type="term" value="C:membrane"/>
    <property type="evidence" value="ECO:0007669"/>
    <property type="project" value="UniProtKB-SubCell"/>
</dbReference>
<feature type="transmembrane region" description="Helical" evidence="12">
    <location>
        <begin position="670"/>
        <end position="696"/>
    </location>
</feature>
<dbReference type="PRINTS" id="PR00119">
    <property type="entry name" value="CATATPASE"/>
</dbReference>
<gene>
    <name evidence="14" type="ORF">IHE51_00255</name>
</gene>
<feature type="domain" description="Cation-transporting P-type ATPase N-terminal" evidence="13">
    <location>
        <begin position="5"/>
        <end position="77"/>
    </location>
</feature>
<dbReference type="GO" id="GO:0008553">
    <property type="term" value="F:P-type proton-exporting transporter activity"/>
    <property type="evidence" value="ECO:0007669"/>
    <property type="project" value="InterPro"/>
</dbReference>
<dbReference type="Gene3D" id="3.40.1110.10">
    <property type="entry name" value="Calcium-transporting ATPase, cytoplasmic domain N"/>
    <property type="match status" value="1"/>
</dbReference>
<dbReference type="GO" id="GO:0005524">
    <property type="term" value="F:ATP binding"/>
    <property type="evidence" value="ECO:0007669"/>
    <property type="project" value="UniProtKB-KW"/>
</dbReference>
<dbReference type="FunFam" id="3.40.50.1000:FF:000211">
    <property type="entry name" value="Plasma membrane ATPase"/>
    <property type="match status" value="1"/>
</dbReference>
<dbReference type="GO" id="GO:0046872">
    <property type="term" value="F:metal ion binding"/>
    <property type="evidence" value="ECO:0007669"/>
    <property type="project" value="UniProtKB-KW"/>
</dbReference>
<dbReference type="InterPro" id="IPR008250">
    <property type="entry name" value="ATPase_P-typ_transduc_dom_A_sf"/>
</dbReference>
<evidence type="ECO:0000256" key="7">
    <source>
        <dbReference type="ARBA" id="ARBA00022840"/>
    </source>
</evidence>
<evidence type="ECO:0000256" key="4">
    <source>
        <dbReference type="ARBA" id="ARBA00022692"/>
    </source>
</evidence>
<evidence type="ECO:0000256" key="11">
    <source>
        <dbReference type="ARBA" id="ARBA00023136"/>
    </source>
</evidence>
<dbReference type="GO" id="GO:0120029">
    <property type="term" value="P:proton export across plasma membrane"/>
    <property type="evidence" value="ECO:0007669"/>
    <property type="project" value="InterPro"/>
</dbReference>
<dbReference type="SFLD" id="SFLDG00002">
    <property type="entry name" value="C1.7:_P-type_atpase_like"/>
    <property type="match status" value="1"/>
</dbReference>
<dbReference type="InterPro" id="IPR036412">
    <property type="entry name" value="HAD-like_sf"/>
</dbReference>
<comment type="subcellular location">
    <subcellularLocation>
        <location evidence="1">Membrane</location>
        <topology evidence="1">Multi-pass membrane protein</topology>
    </subcellularLocation>
</comment>
<dbReference type="InterPro" id="IPR018303">
    <property type="entry name" value="ATPase_P-typ_P_site"/>
</dbReference>
<evidence type="ECO:0000313" key="14">
    <source>
        <dbReference type="EMBL" id="MBE5728281.1"/>
    </source>
</evidence>
<feature type="transmembrane region" description="Helical" evidence="12">
    <location>
        <begin position="53"/>
        <end position="75"/>
    </location>
</feature>
<dbReference type="InterPro" id="IPR023299">
    <property type="entry name" value="ATPase_P-typ_cyto_dom_N"/>
</dbReference>
<feature type="transmembrane region" description="Helical" evidence="12">
    <location>
        <begin position="708"/>
        <end position="727"/>
    </location>
</feature>
<dbReference type="GO" id="GO:0016887">
    <property type="term" value="F:ATP hydrolysis activity"/>
    <property type="evidence" value="ECO:0007669"/>
    <property type="project" value="InterPro"/>
</dbReference>
<dbReference type="InterPro" id="IPR004014">
    <property type="entry name" value="ATPase_P-typ_cation-transptr_N"/>
</dbReference>
<dbReference type="EMBL" id="JADFAR010000004">
    <property type="protein sequence ID" value="MBE5728281.1"/>
    <property type="molecule type" value="Genomic_DNA"/>
</dbReference>
<dbReference type="PANTHER" id="PTHR42861">
    <property type="entry name" value="CALCIUM-TRANSPORTING ATPASE"/>
    <property type="match status" value="1"/>
</dbReference>
<evidence type="ECO:0000256" key="9">
    <source>
        <dbReference type="ARBA" id="ARBA00022967"/>
    </source>
</evidence>
<dbReference type="Proteomes" id="UP000718571">
    <property type="component" value="Unassembled WGS sequence"/>
</dbReference>
<dbReference type="FunFam" id="2.70.150.10:FF:000042">
    <property type="entry name" value="Plasma membrane ATPase"/>
    <property type="match status" value="1"/>
</dbReference>
<evidence type="ECO:0000256" key="5">
    <source>
        <dbReference type="ARBA" id="ARBA00022723"/>
    </source>
</evidence>
<feature type="transmembrane region" description="Helical" evidence="12">
    <location>
        <begin position="766"/>
        <end position="785"/>
    </location>
</feature>
<keyword evidence="3" id="KW-0597">Phosphoprotein</keyword>
<evidence type="ECO:0000256" key="1">
    <source>
        <dbReference type="ARBA" id="ARBA00004141"/>
    </source>
</evidence>
<comment type="similarity">
    <text evidence="2">Belongs to the cation transport ATPase (P-type) (TC 3.A.3) family. Type IIIA subfamily.</text>
</comment>
<feature type="transmembrane region" description="Helical" evidence="12">
    <location>
        <begin position="228"/>
        <end position="250"/>
    </location>
</feature>
<evidence type="ECO:0000313" key="15">
    <source>
        <dbReference type="Proteomes" id="UP000718571"/>
    </source>
</evidence>
<evidence type="ECO:0000256" key="2">
    <source>
        <dbReference type="ARBA" id="ARBA00008804"/>
    </source>
</evidence>
<protein>
    <submittedName>
        <fullName evidence="14">Plasma-membrane proton-efflux P-type ATPase</fullName>
    </submittedName>
</protein>
<dbReference type="InterPro" id="IPR044492">
    <property type="entry name" value="P_typ_ATPase_HD_dom"/>
</dbReference>
<dbReference type="PRINTS" id="PR00120">
    <property type="entry name" value="HATPASE"/>
</dbReference>
<keyword evidence="6" id="KW-0547">Nucleotide-binding</keyword>
<dbReference type="PROSITE" id="PS00154">
    <property type="entry name" value="ATPASE_E1_E2"/>
    <property type="match status" value="1"/>
</dbReference>
<evidence type="ECO:0000256" key="10">
    <source>
        <dbReference type="ARBA" id="ARBA00022989"/>
    </source>
</evidence>
<dbReference type="InterPro" id="IPR001757">
    <property type="entry name" value="P_typ_ATPase"/>
</dbReference>
<keyword evidence="8" id="KW-0460">Magnesium</keyword>
<keyword evidence="9" id="KW-1278">Translocase</keyword>
<comment type="caution">
    <text evidence="14">The sequence shown here is derived from an EMBL/GenBank/DDBJ whole genome shotgun (WGS) entry which is preliminary data.</text>
</comment>
<dbReference type="Gene3D" id="1.20.1110.10">
    <property type="entry name" value="Calcium-transporting ATPase, transmembrane domain"/>
    <property type="match status" value="1"/>
</dbReference>
<dbReference type="SUPFAM" id="SSF81653">
    <property type="entry name" value="Calcium ATPase, transduction domain A"/>
    <property type="match status" value="1"/>
</dbReference>
<evidence type="ECO:0000256" key="6">
    <source>
        <dbReference type="ARBA" id="ARBA00022741"/>
    </source>
</evidence>
<keyword evidence="11 12" id="KW-0472">Membrane</keyword>
<dbReference type="Pfam" id="PF00122">
    <property type="entry name" value="E1-E2_ATPase"/>
    <property type="match status" value="1"/>
</dbReference>
<dbReference type="Gene3D" id="2.70.150.10">
    <property type="entry name" value="Calcium-transporting ATPase, cytoplasmic transduction domain A"/>
    <property type="match status" value="1"/>
</dbReference>
<dbReference type="NCBIfam" id="TIGR01494">
    <property type="entry name" value="ATPase_P-type"/>
    <property type="match status" value="3"/>
</dbReference>
<keyword evidence="5" id="KW-0479">Metal-binding</keyword>
<dbReference type="SFLD" id="SFLDS00003">
    <property type="entry name" value="Haloacid_Dehalogenase"/>
    <property type="match status" value="1"/>
</dbReference>
<dbReference type="InterPro" id="IPR023214">
    <property type="entry name" value="HAD_sf"/>
</dbReference>
<keyword evidence="10 12" id="KW-1133">Transmembrane helix</keyword>
<dbReference type="Gene3D" id="3.40.50.1000">
    <property type="entry name" value="HAD superfamily/HAD-like"/>
    <property type="match status" value="1"/>
</dbReference>
<evidence type="ECO:0000259" key="13">
    <source>
        <dbReference type="SMART" id="SM00831"/>
    </source>
</evidence>
<dbReference type="SMART" id="SM00831">
    <property type="entry name" value="Cation_ATPase_N"/>
    <property type="match status" value="1"/>
</dbReference>
<dbReference type="SUPFAM" id="SSF81665">
    <property type="entry name" value="Calcium ATPase, transmembrane domain M"/>
    <property type="match status" value="1"/>
</dbReference>
<keyword evidence="4 12" id="KW-0812">Transmembrane</keyword>
<dbReference type="Pfam" id="PF00702">
    <property type="entry name" value="Hydrolase"/>
    <property type="match status" value="1"/>
</dbReference>
<dbReference type="NCBIfam" id="TIGR01647">
    <property type="entry name" value="ATPase-IIIA_H"/>
    <property type="match status" value="1"/>
</dbReference>
<evidence type="ECO:0000256" key="12">
    <source>
        <dbReference type="SAM" id="Phobius"/>
    </source>
</evidence>
<evidence type="ECO:0000256" key="8">
    <source>
        <dbReference type="ARBA" id="ARBA00022842"/>
    </source>
</evidence>
<keyword evidence="7" id="KW-0067">ATP-binding</keyword>
<feature type="transmembrane region" description="Helical" evidence="12">
    <location>
        <begin position="739"/>
        <end position="760"/>
    </location>
</feature>
<accession>A0A8T3URK5</accession>
<dbReference type="InterPro" id="IPR023298">
    <property type="entry name" value="ATPase_P-typ_TM_dom_sf"/>
</dbReference>
<sequence length="802" mass="88703">MDRKTAEGLSIEEALKQLNSGKDGLSEDEAKKRLEQYGLNEIQTKKQNVLIKFLSKFIGTIPLMLYIIIAISIVLNKYIDAYIVIGLLIFNGITSFLEEYKADNTLELLKNKLSVLVKVERGGEWKTVQSKFIVPGDIIRIRLGDIAPADCKIIESDYLSVDQSMLTGESLPVDKKTNELVFSSSVVREGEATGVVISTGKNTAFGKTAELVKIAKTRTHLEASIFRILEYLLVLDVALIAAIFIGSYFFGIQLLLVVPFSLLILLTSVPVALPAAFTVAMAYGTERLSSKNILVTKLEAIEEASTMTVICLDKTGTITKNQLSISDPIQYGKFSNVDVFRYAALASRVEDNDQIDLAIIHGAQERKIDLKDYTVKTFRPFDPSTKTSSAVVSFNGNEITVLKGFPESVMETCKLSSNDKNKINSSIDEMASKGYRTIAVAYKDGSKWNFVGVIPMNDKPREDSKKLIDELRSLDLNVKMLTGDNENTAKAIAKEVDIGDNILDVSALKGKSEKEIAEIITRADGFAGVYPKDKYTIVKALQDNGFHVGMTGDGVNDAPALKQAEVGIAVSNATDVAKSAADIVLTSEGIEPIVNAIKESRSIFERMITYTLKKVSRVLQTSIFLSIFFLILRFLPMRSIQLILALFLSDIGSISLSTDNELYSNHPDTWNIKVVFLVSLMFGIVAITQVSVLAYFGLNFMKLPSAQFQTFIFLIFIASMELMTLSMRERRSFWSSMPSALVLSQIIVSIAVAVILSYYGILMTAISLYAILLVMIVSILFLLLMDRVKLLAFRRVSEFRSI</sequence>
<dbReference type="AlphaFoldDB" id="A0A8T3URK5"/>
<feature type="transmembrane region" description="Helical" evidence="12">
    <location>
        <begin position="81"/>
        <end position="100"/>
    </location>
</feature>
<dbReference type="InterPro" id="IPR059000">
    <property type="entry name" value="ATPase_P-type_domA"/>
</dbReference>
<name>A0A8T3URK5_9ARCH</name>
<feature type="transmembrane region" description="Helical" evidence="12">
    <location>
        <begin position="640"/>
        <end position="658"/>
    </location>
</feature>
<dbReference type="Pfam" id="PF00690">
    <property type="entry name" value="Cation_ATPase_N"/>
    <property type="match status" value="1"/>
</dbReference>
<dbReference type="InterPro" id="IPR006534">
    <property type="entry name" value="P-type_ATPase_IIIA"/>
</dbReference>
<reference evidence="14 15" key="1">
    <citation type="submission" date="2020-09" db="EMBL/GenBank/DDBJ databases">
        <title>Genomic characterization of a novel Parvarchaeota family in acid mine drainage sediments.</title>
        <authorList>
            <person name="Luo Z.-H."/>
        </authorList>
    </citation>
    <scope>NUCLEOTIDE SEQUENCE [LARGE SCALE GENOMIC DNA]</scope>
    <source>
        <strain evidence="14">MAS1_bins.189</strain>
    </source>
</reference>
<organism evidence="14 15">
    <name type="scientific">Candidatus Acidifodinimicrobium mancum</name>
    <dbReference type="NCBI Taxonomy" id="2898728"/>
    <lineage>
        <taxon>Archaea</taxon>
        <taxon>Candidatus Parvarchaeota</taxon>
        <taxon>Candidatus Acidifodinimicrobiaceae</taxon>
        <taxon>Candidatus Acidifodinimicrobium</taxon>
    </lineage>
</organism>
<dbReference type="SFLD" id="SFLDF00027">
    <property type="entry name" value="p-type_atpase"/>
    <property type="match status" value="1"/>
</dbReference>
<dbReference type="SUPFAM" id="SSF56784">
    <property type="entry name" value="HAD-like"/>
    <property type="match status" value="1"/>
</dbReference>
<evidence type="ECO:0000256" key="3">
    <source>
        <dbReference type="ARBA" id="ARBA00022553"/>
    </source>
</evidence>
<proteinExistence type="inferred from homology"/>
<feature type="transmembrane region" description="Helical" evidence="12">
    <location>
        <begin position="256"/>
        <end position="283"/>
    </location>
</feature>